<dbReference type="InterPro" id="IPR029018">
    <property type="entry name" value="Hex-like_dom2"/>
</dbReference>
<feature type="domain" description="Beta-hexosaminidase bacterial type N-terminal" evidence="4">
    <location>
        <begin position="34"/>
        <end position="118"/>
    </location>
</feature>
<protein>
    <submittedName>
        <fullName evidence="5">Carbohydrate-binding protein</fullName>
    </submittedName>
</protein>
<dbReference type="Proteomes" id="UP001055105">
    <property type="component" value="Unassembled WGS sequence"/>
</dbReference>
<keyword evidence="2" id="KW-0326">Glycosidase</keyword>
<evidence type="ECO:0000256" key="2">
    <source>
        <dbReference type="ARBA" id="ARBA00023295"/>
    </source>
</evidence>
<sequence>MRLFRWIFVVSLLLVSSGVRAQTRLTRNGKPAARIVVAQQTAANLTAAQLLQRFVRESTGATLPLLHDVTPRKGDILIGASDTAGLAEDGFRLRTQEGVLRISSGGDKGAVYGVMTLLERYLGLDYFAAGVYDLDRNPTVTLPAMDFAENPAFRYRQSQGYGMAQDSVYRLALRLEEPRDIFAGGLWVHTFNSLLPASVYGTEHPEYYSFINGERRPGRASQWCLTNDELFELVAAKVDSIFRANPGMNIISISQNDSNFTYCRCEECEKVNRYEGAPSGNYVRFLNKLAERFPDKEFSTLAYLFTMQPPKHVKPLPNVNIMLCDIDCDREVPLTDNASGREFIEAMEGWAALSDNIFVWDYGINFDNMVAPFPNFPILKPNIGLFRRNHVTMHFSQIGGSYGGDFSEMRTYVVAKLMWNPDQDTDSLMLRFMRGYYGPAAPYIYQYEKLLEGALLAGGQRLWIYDSPVSHKDGMLNAACRKRYGELFDCAERAVAGDSVLLRRVRLTRLPLMYSNLEIARTTADKDLGAVVSELDAFEKYVTQFGVKTLNERNNSPQEYCRLYRERYLPAENSNLALGARIVWIDAPAEKYRASGEKTLTDGLFGGASFVESWTGWEGKDGAFVVDLGRDVAFSTVETDFLHQLGQWILLPRSVRYSVSSDNADWTPFGQVEFPEDQSVPVKFVPAAVTAAQPVRARYVKVEIEGVKTCPPWHYGVGCPCWFFLDEVTVK</sequence>
<feature type="chain" id="PRO_5041282764" evidence="3">
    <location>
        <begin position="22"/>
        <end position="731"/>
    </location>
</feature>
<dbReference type="InterPro" id="IPR015882">
    <property type="entry name" value="HEX_bac_N"/>
</dbReference>
<gene>
    <name evidence="5" type="ORF">CE91St16_05630</name>
</gene>
<reference evidence="5" key="1">
    <citation type="submission" date="2022-01" db="EMBL/GenBank/DDBJ databases">
        <title>Novel bile acid biosynthetic pathways are enriched in the microbiome of centenarians.</title>
        <authorList>
            <person name="Sato Y."/>
            <person name="Atarashi K."/>
            <person name="Plichta R.D."/>
            <person name="Arai Y."/>
            <person name="Sasajima S."/>
            <person name="Kearney M.S."/>
            <person name="Suda W."/>
            <person name="Takeshita K."/>
            <person name="Sasaki T."/>
            <person name="Okamoto S."/>
            <person name="Skelly N.A."/>
            <person name="Okamura Y."/>
            <person name="Vlamakis H."/>
            <person name="Li Y."/>
            <person name="Tanoue T."/>
            <person name="Takei H."/>
            <person name="Nittono H."/>
            <person name="Narushima S."/>
            <person name="Irie J."/>
            <person name="Itoh H."/>
            <person name="Moriya K."/>
            <person name="Sugiura Y."/>
            <person name="Suematsu M."/>
            <person name="Moritoki N."/>
            <person name="Shibata S."/>
            <person name="Littman R.D."/>
            <person name="Fischbach A.M."/>
            <person name="Uwamino Y."/>
            <person name="Inoue T."/>
            <person name="Honda A."/>
            <person name="Hattori M."/>
            <person name="Murai T."/>
            <person name="Xavier J.R."/>
            <person name="Hirose N."/>
            <person name="Honda K."/>
        </authorList>
    </citation>
    <scope>NUCLEOTIDE SEQUENCE</scope>
    <source>
        <strain evidence="5">CE91-St16</strain>
    </source>
</reference>
<dbReference type="GO" id="GO:0005975">
    <property type="term" value="P:carbohydrate metabolic process"/>
    <property type="evidence" value="ECO:0007669"/>
    <property type="project" value="UniProtKB-ARBA"/>
</dbReference>
<dbReference type="Pfam" id="PF02838">
    <property type="entry name" value="Glyco_hydro_20b"/>
    <property type="match status" value="1"/>
</dbReference>
<comment type="caution">
    <text evidence="5">The sequence shown here is derived from an EMBL/GenBank/DDBJ whole genome shotgun (WGS) entry which is preliminary data.</text>
</comment>
<evidence type="ECO:0000259" key="4">
    <source>
        <dbReference type="Pfam" id="PF02838"/>
    </source>
</evidence>
<evidence type="ECO:0000256" key="3">
    <source>
        <dbReference type="SAM" id="SignalP"/>
    </source>
</evidence>
<proteinExistence type="predicted"/>
<dbReference type="PANTHER" id="PTHR47406">
    <property type="entry name" value="COAGULATION FACTOR 5/8 TYPE, C-TERMINAL"/>
    <property type="match status" value="1"/>
</dbReference>
<dbReference type="Gene3D" id="3.30.379.10">
    <property type="entry name" value="Chitobiase/beta-hexosaminidase domain 2-like"/>
    <property type="match status" value="1"/>
</dbReference>
<evidence type="ECO:0000256" key="1">
    <source>
        <dbReference type="ARBA" id="ARBA00022801"/>
    </source>
</evidence>
<dbReference type="Gene3D" id="2.60.120.260">
    <property type="entry name" value="Galactose-binding domain-like"/>
    <property type="match status" value="1"/>
</dbReference>
<dbReference type="RefSeq" id="WP_244076060.1">
    <property type="nucleotide sequence ID" value="NZ_AP025581.1"/>
</dbReference>
<keyword evidence="1" id="KW-0378">Hydrolase</keyword>
<accession>A0AA37KKM1</accession>
<dbReference type="SUPFAM" id="SSF49785">
    <property type="entry name" value="Galactose-binding domain-like"/>
    <property type="match status" value="1"/>
</dbReference>
<dbReference type="InterPro" id="IPR032287">
    <property type="entry name" value="DUF4838"/>
</dbReference>
<dbReference type="AlphaFoldDB" id="A0AA37KKM1"/>
<feature type="signal peptide" evidence="3">
    <location>
        <begin position="1"/>
        <end position="21"/>
    </location>
</feature>
<keyword evidence="3" id="KW-0732">Signal</keyword>
<name>A0AA37KKM1_9BACT</name>
<evidence type="ECO:0000313" key="5">
    <source>
        <dbReference type="EMBL" id="GKI17655.1"/>
    </source>
</evidence>
<evidence type="ECO:0000313" key="6">
    <source>
        <dbReference type="Proteomes" id="UP001055105"/>
    </source>
</evidence>
<organism evidence="5 6">
    <name type="scientific">Alistipes finegoldii</name>
    <dbReference type="NCBI Taxonomy" id="214856"/>
    <lineage>
        <taxon>Bacteria</taxon>
        <taxon>Pseudomonadati</taxon>
        <taxon>Bacteroidota</taxon>
        <taxon>Bacteroidia</taxon>
        <taxon>Bacteroidales</taxon>
        <taxon>Rikenellaceae</taxon>
        <taxon>Alistipes</taxon>
    </lineage>
</organism>
<dbReference type="PANTHER" id="PTHR47406:SF2">
    <property type="entry name" value="ALPHA GLUCURONIDASE N-TERMINAL DOMAIN-CONTAINING PROTEIN"/>
    <property type="match status" value="1"/>
</dbReference>
<dbReference type="GO" id="GO:0016798">
    <property type="term" value="F:hydrolase activity, acting on glycosyl bonds"/>
    <property type="evidence" value="ECO:0007669"/>
    <property type="project" value="UniProtKB-KW"/>
</dbReference>
<dbReference type="SUPFAM" id="SSF55545">
    <property type="entry name" value="beta-N-acetylhexosaminidase-like domain"/>
    <property type="match status" value="1"/>
</dbReference>
<dbReference type="InterPro" id="IPR008979">
    <property type="entry name" value="Galactose-bd-like_sf"/>
</dbReference>
<dbReference type="EMBL" id="BQOL01000001">
    <property type="protein sequence ID" value="GKI17655.1"/>
    <property type="molecule type" value="Genomic_DNA"/>
</dbReference>
<dbReference type="Pfam" id="PF16126">
    <property type="entry name" value="DUF4838"/>
    <property type="match status" value="1"/>
</dbReference>